<evidence type="ECO:0000256" key="5">
    <source>
        <dbReference type="ARBA" id="ARBA00023235"/>
    </source>
</evidence>
<dbReference type="InterPro" id="IPR020103">
    <property type="entry name" value="PsdUridine_synth_cat_dom_sf"/>
</dbReference>
<feature type="region of interest" description="Disordered" evidence="6">
    <location>
        <begin position="815"/>
        <end position="840"/>
    </location>
</feature>
<comment type="similarity">
    <text evidence="2">Belongs to the pseudouridine synthase TruB family.</text>
</comment>
<feature type="compositionally biased region" description="Low complexity" evidence="6">
    <location>
        <begin position="1006"/>
        <end position="1015"/>
    </location>
</feature>
<evidence type="ECO:0000256" key="3">
    <source>
        <dbReference type="ARBA" id="ARBA00012787"/>
    </source>
</evidence>
<organism evidence="8 9">
    <name type="scientific">Marasmius tenuissimus</name>
    <dbReference type="NCBI Taxonomy" id="585030"/>
    <lineage>
        <taxon>Eukaryota</taxon>
        <taxon>Fungi</taxon>
        <taxon>Dikarya</taxon>
        <taxon>Basidiomycota</taxon>
        <taxon>Agaricomycotina</taxon>
        <taxon>Agaricomycetes</taxon>
        <taxon>Agaricomycetidae</taxon>
        <taxon>Agaricales</taxon>
        <taxon>Marasmiineae</taxon>
        <taxon>Marasmiaceae</taxon>
        <taxon>Marasmius</taxon>
    </lineage>
</organism>
<dbReference type="Pfam" id="PF01509">
    <property type="entry name" value="TruB_N"/>
    <property type="match status" value="1"/>
</dbReference>
<accession>A0ABR3ABN7</accession>
<dbReference type="EMBL" id="JBBXMP010000003">
    <property type="protein sequence ID" value="KAL0071321.1"/>
    <property type="molecule type" value="Genomic_DNA"/>
</dbReference>
<keyword evidence="9" id="KW-1185">Reference proteome</keyword>
<evidence type="ECO:0000256" key="4">
    <source>
        <dbReference type="ARBA" id="ARBA00022694"/>
    </source>
</evidence>
<dbReference type="NCBIfam" id="TIGR00431">
    <property type="entry name" value="TruB"/>
    <property type="match status" value="1"/>
</dbReference>
<dbReference type="GO" id="GO:0160148">
    <property type="term" value="F:tRNA pseudouridine(55) synthase activity"/>
    <property type="evidence" value="ECO:0007669"/>
    <property type="project" value="UniProtKB-EC"/>
</dbReference>
<dbReference type="InterPro" id="IPR014780">
    <property type="entry name" value="tRNA_psdUridine_synth_TruB"/>
</dbReference>
<name>A0ABR3ABN7_9AGAR</name>
<comment type="caution">
    <text evidence="8">The sequence shown here is derived from an EMBL/GenBank/DDBJ whole genome shotgun (WGS) entry which is preliminary data.</text>
</comment>
<proteinExistence type="inferred from homology"/>
<dbReference type="InterPro" id="IPR002501">
    <property type="entry name" value="PsdUridine_synth_N"/>
</dbReference>
<dbReference type="Proteomes" id="UP001437256">
    <property type="component" value="Unassembled WGS sequence"/>
</dbReference>
<reference evidence="8 9" key="1">
    <citation type="submission" date="2024-05" db="EMBL/GenBank/DDBJ databases">
        <title>A draft genome resource for the thread blight pathogen Marasmius tenuissimus strain MS-2.</title>
        <authorList>
            <person name="Yulfo-Soto G.E."/>
            <person name="Baruah I.K."/>
            <person name="Amoako-Attah I."/>
            <person name="Bukari Y."/>
            <person name="Meinhardt L.W."/>
            <person name="Bailey B.A."/>
            <person name="Cohen S.P."/>
        </authorList>
    </citation>
    <scope>NUCLEOTIDE SEQUENCE [LARGE SCALE GENOMIC DNA]</scope>
    <source>
        <strain evidence="8 9">MS-2</strain>
    </source>
</reference>
<evidence type="ECO:0000256" key="2">
    <source>
        <dbReference type="ARBA" id="ARBA00008999"/>
    </source>
</evidence>
<evidence type="ECO:0000313" key="9">
    <source>
        <dbReference type="Proteomes" id="UP001437256"/>
    </source>
</evidence>
<feature type="compositionally biased region" description="Basic and acidic residues" evidence="6">
    <location>
        <begin position="977"/>
        <end position="988"/>
    </location>
</feature>
<gene>
    <name evidence="8" type="primary">PUS4</name>
    <name evidence="8" type="ORF">AAF712_001177</name>
</gene>
<dbReference type="Gene3D" id="3.30.2350.10">
    <property type="entry name" value="Pseudouridine synthase"/>
    <property type="match status" value="1"/>
</dbReference>
<evidence type="ECO:0000259" key="7">
    <source>
        <dbReference type="Pfam" id="PF01509"/>
    </source>
</evidence>
<feature type="domain" description="Pseudouridine synthase II N-terminal" evidence="7">
    <location>
        <begin position="838"/>
        <end position="966"/>
    </location>
</feature>
<protein>
    <recommendedName>
        <fullName evidence="3">tRNA pseudouridine(55) synthase</fullName>
        <ecNumber evidence="3">5.4.99.25</ecNumber>
    </recommendedName>
</protein>
<dbReference type="SUPFAM" id="SSF55120">
    <property type="entry name" value="Pseudouridine synthase"/>
    <property type="match status" value="1"/>
</dbReference>
<evidence type="ECO:0000313" key="8">
    <source>
        <dbReference type="EMBL" id="KAL0071321.1"/>
    </source>
</evidence>
<evidence type="ECO:0000256" key="6">
    <source>
        <dbReference type="SAM" id="MobiDB-lite"/>
    </source>
</evidence>
<keyword evidence="5 8" id="KW-0413">Isomerase</keyword>
<dbReference type="EC" id="5.4.99.25" evidence="3"/>
<sequence length="1113" mass="123581">MTMKGSPAKGKLKEEASWQTGWYDVYPALDHPRRPVEWSNSSIIFTGYGTQPVILARHFSSSKQFMMPSPPPLVSEPENYGPASVISVSPDDTWLFAYFPGQSNAGVCCLWSRGPELDNWRVKDWWTYPSGAGVVVADWIDSSILVAMRSQNYPLPVPNTQPNPMDLGIPLEADETGAEALDAVWEDYGERPTIELCEVQLRFDGVNMSLSTCPLQAISTAEQKLKDLHFVPQPPKDRSGLSLPVYLVASFFDFQDYMALPASEIVCYSLTRQAQNDAIPWSSAQSQPFSARERVKDIIGSLCVLKVPELVDDPDWEEREILKSRDKVGQDIPIGAVSSPNHSLLCTMSASVWSTQTSLQSMPQPKSQTPPLSIRLALAILSEHTPTDVIHQLSHHSILSNLIGNTLYRTFAILGKNEPKSVRSWLKHMGTSLEAYKMRASKTHDEQEREEATIRWEVAHDICSLVSCNTIFKECKDGDDYNLEVVWELVGLCTWIVGCIERIMKECVLALELASSGKLSGSVNRPSLLHLLLPQALQNLIEAATNVKRIREFLGSLTAKQENSQIARAVLIDQVDCSGITLSELLPILGELSEAVKTTSEEELLRSIAFCRPTEDMQKRAHTLLLKILNPKVVDKSRLFIKAHDFVDGMSRMTIEPQKHRDRDVRAELGQSDTILIKNYSVHREILGQEMYMWRILVSKFSYSILILLTVALGYSGVTKLSWELRVSDQLPAAIFLTQTRAKPPITDLLFATPARVPSLVRAYSRLRPFEAMPKATVSSLPISGFFGIIKPSGPTSMSLLNNLQPLFSGSKLFAPQNKPDDAGNKAKRRRMKRGGDVKLGQGGTLDPLADGVLVLGVGKGTKKLTQFLDCTKEYQTTCLLGCETDSYDSEGAIVRTAPWKHVTKEAVEEALAKFTGEIKQTPPIFSALKMDGKPLYEYARKGIPLPRPIEARPVTVHSLKMVEWLGSSHKYKWPEKSLSEDEKKAMEKAIQGVDENATIEDQPEESSPSSEGGETPSAFVLSMKVSGGTYVRSVVHDLAHALGSAGHVVTLTRSRQGRFVLGEGEPNSDDRTCISWGVFEKAVSGTSTEVDDDGWCEWEREVLQHIEIIEDK</sequence>
<comment type="catalytic activity">
    <reaction evidence="1">
        <text>a uridine in mRNA = a pseudouridine in mRNA</text>
        <dbReference type="Rhea" id="RHEA:56644"/>
        <dbReference type="Rhea" id="RHEA-COMP:14658"/>
        <dbReference type="Rhea" id="RHEA-COMP:14659"/>
        <dbReference type="ChEBI" id="CHEBI:65314"/>
        <dbReference type="ChEBI" id="CHEBI:65315"/>
    </reaction>
</comment>
<dbReference type="PANTHER" id="PTHR13767">
    <property type="entry name" value="TRNA-PSEUDOURIDINE SYNTHASE"/>
    <property type="match status" value="1"/>
</dbReference>
<dbReference type="HAMAP" id="MF_01080">
    <property type="entry name" value="TruB_bact"/>
    <property type="match status" value="1"/>
</dbReference>
<dbReference type="PANTHER" id="PTHR13767:SF2">
    <property type="entry name" value="PSEUDOURIDYLATE SYNTHASE TRUB1"/>
    <property type="match status" value="1"/>
</dbReference>
<feature type="region of interest" description="Disordered" evidence="6">
    <location>
        <begin position="977"/>
        <end position="1017"/>
    </location>
</feature>
<keyword evidence="4" id="KW-0819">tRNA processing</keyword>
<evidence type="ECO:0000256" key="1">
    <source>
        <dbReference type="ARBA" id="ARBA00001166"/>
    </source>
</evidence>